<keyword evidence="3 5" id="KW-0378">Hydrolase</keyword>
<dbReference type="PANTHER" id="PTHR14189">
    <property type="entry name" value="PROTEIN PHOSPHATASE METHYLESTERASE-1 RELATED"/>
    <property type="match status" value="1"/>
</dbReference>
<evidence type="ECO:0000256" key="4">
    <source>
        <dbReference type="ARBA" id="ARBA00049203"/>
    </source>
</evidence>
<evidence type="ECO:0000313" key="10">
    <source>
        <dbReference type="Proteomes" id="UP001174909"/>
    </source>
</evidence>
<gene>
    <name evidence="9" type="ORF">GBAR_LOCUS19967</name>
</gene>
<comment type="similarity">
    <text evidence="1 5">Belongs to the AB hydrolase superfamily.</text>
</comment>
<dbReference type="InterPro" id="IPR029058">
    <property type="entry name" value="AB_hydrolase_fold"/>
</dbReference>
<feature type="region of interest" description="Disordered" evidence="7">
    <location>
        <begin position="1"/>
        <end position="36"/>
    </location>
</feature>
<dbReference type="AlphaFoldDB" id="A0AA35X0Q8"/>
<comment type="catalytic activity">
    <reaction evidence="4">
        <text>[phosphatase 2A protein]-C-terminal L-leucine methyl ester + H2O = [phosphatase 2A protein]-C-terminal L-leucine + methanol + H(+)</text>
        <dbReference type="Rhea" id="RHEA:48548"/>
        <dbReference type="Rhea" id="RHEA-COMP:12134"/>
        <dbReference type="Rhea" id="RHEA-COMP:12135"/>
        <dbReference type="ChEBI" id="CHEBI:15377"/>
        <dbReference type="ChEBI" id="CHEBI:15378"/>
        <dbReference type="ChEBI" id="CHEBI:17790"/>
        <dbReference type="ChEBI" id="CHEBI:90516"/>
        <dbReference type="ChEBI" id="CHEBI:90517"/>
        <dbReference type="EC" id="3.1.1.89"/>
    </reaction>
</comment>
<feature type="compositionally biased region" description="Polar residues" evidence="7">
    <location>
        <begin position="229"/>
        <end position="239"/>
    </location>
</feature>
<dbReference type="EC" id="3.1.1.-" evidence="5"/>
<evidence type="ECO:0000256" key="6">
    <source>
        <dbReference type="PIRSR" id="PIRSR022950-1"/>
    </source>
</evidence>
<keyword evidence="10" id="KW-1185">Reference proteome</keyword>
<dbReference type="SUPFAM" id="SSF53474">
    <property type="entry name" value="alpha/beta-Hydrolases"/>
    <property type="match status" value="1"/>
</dbReference>
<feature type="domain" description="AB hydrolase-1" evidence="8">
    <location>
        <begin position="72"/>
        <end position="377"/>
    </location>
</feature>
<dbReference type="EMBL" id="CASHTH010002813">
    <property type="protein sequence ID" value="CAI8035636.1"/>
    <property type="molecule type" value="Genomic_DNA"/>
</dbReference>
<accession>A0AA35X0Q8</accession>
<protein>
    <recommendedName>
        <fullName evidence="5">Protein phosphatase methylesterase 1</fullName>
        <shortName evidence="5">PME-1</shortName>
        <ecNumber evidence="5">3.1.1.-</ecNumber>
    </recommendedName>
</protein>
<evidence type="ECO:0000256" key="7">
    <source>
        <dbReference type="SAM" id="MobiDB-lite"/>
    </source>
</evidence>
<dbReference type="Proteomes" id="UP001174909">
    <property type="component" value="Unassembled WGS sequence"/>
</dbReference>
<feature type="compositionally biased region" description="Low complexity" evidence="7">
    <location>
        <begin position="9"/>
        <end position="25"/>
    </location>
</feature>
<evidence type="ECO:0000313" key="9">
    <source>
        <dbReference type="EMBL" id="CAI8035636.1"/>
    </source>
</evidence>
<proteinExistence type="inferred from homology"/>
<comment type="caution">
    <text evidence="9">The sequence shown here is derived from an EMBL/GenBank/DDBJ whole genome shotgun (WGS) entry which is preliminary data.</text>
</comment>
<dbReference type="PANTHER" id="PTHR14189:SF0">
    <property type="entry name" value="PROTEIN PHOSPHATASE METHYLESTERASE 1"/>
    <property type="match status" value="1"/>
</dbReference>
<evidence type="ECO:0000256" key="2">
    <source>
        <dbReference type="ARBA" id="ARBA00022487"/>
    </source>
</evidence>
<dbReference type="Gene3D" id="3.40.50.1820">
    <property type="entry name" value="alpha/beta hydrolase"/>
    <property type="match status" value="1"/>
</dbReference>
<sequence>MALHRAVLKKSLPPGLPPRGSLQPRSGGGGRSGRKKDYSPLPWSDFFDTHQDVRAGANSFRVYLKGSGGPVLLLLHGGGHSALSWAVFSVSVSKLVECRIAAMDIRGHGYTATENDTDLSASTLLSDVQTVADSLYRDESPPIVLMGHSMGGAIAVHVAAKLTIPSLIGLAVIDVVEGTAMDSLGANHAFLNNRPSSFRSLEHAIEWSIRSGQLRNVQSARVSVPGQVMKSNGVGSDSVISPDESVDSERHSKATSRVSLLTTPPIAEEGEGSGGGRDDEEVRRDKDDHESVSKSEIKELYVWRIDLAKTDPFWRGWFSGLTQLFLSCPLPKILILAGVDRLDKEMTIAHMQGKFQMQVLSGCGHAVHEDVPDKVAEIVAGYLVRHRFSEAKEDFKSLFPGLKFP</sequence>
<evidence type="ECO:0000256" key="3">
    <source>
        <dbReference type="ARBA" id="ARBA00022801"/>
    </source>
</evidence>
<reference evidence="9" key="1">
    <citation type="submission" date="2023-03" db="EMBL/GenBank/DDBJ databases">
        <authorList>
            <person name="Steffen K."/>
            <person name="Cardenas P."/>
        </authorList>
    </citation>
    <scope>NUCLEOTIDE SEQUENCE</scope>
</reference>
<dbReference type="InterPro" id="IPR016812">
    <property type="entry name" value="PPase_methylesterase_euk"/>
</dbReference>
<name>A0AA35X0Q8_GEOBA</name>
<dbReference type="PIRSF" id="PIRSF022950">
    <property type="entry name" value="PPase_methylesterase_euk"/>
    <property type="match status" value="1"/>
</dbReference>
<evidence type="ECO:0000256" key="5">
    <source>
        <dbReference type="PIRNR" id="PIRNR022950"/>
    </source>
</evidence>
<feature type="active site" evidence="6">
    <location>
        <position position="174"/>
    </location>
</feature>
<feature type="active site" evidence="6">
    <location>
        <position position="365"/>
    </location>
</feature>
<feature type="compositionally biased region" description="Basic and acidic residues" evidence="7">
    <location>
        <begin position="276"/>
        <end position="290"/>
    </location>
</feature>
<organism evidence="9 10">
    <name type="scientific">Geodia barretti</name>
    <name type="common">Barrett's horny sponge</name>
    <dbReference type="NCBI Taxonomy" id="519541"/>
    <lineage>
        <taxon>Eukaryota</taxon>
        <taxon>Metazoa</taxon>
        <taxon>Porifera</taxon>
        <taxon>Demospongiae</taxon>
        <taxon>Heteroscleromorpha</taxon>
        <taxon>Tetractinellida</taxon>
        <taxon>Astrophorina</taxon>
        <taxon>Geodiidae</taxon>
        <taxon>Geodia</taxon>
    </lineage>
</organism>
<feature type="region of interest" description="Disordered" evidence="7">
    <location>
        <begin position="226"/>
        <end position="290"/>
    </location>
</feature>
<feature type="active site" evidence="6">
    <location>
        <position position="149"/>
    </location>
</feature>
<evidence type="ECO:0000259" key="8">
    <source>
        <dbReference type="Pfam" id="PF12697"/>
    </source>
</evidence>
<dbReference type="GO" id="GO:0051723">
    <property type="term" value="F:protein methylesterase activity"/>
    <property type="evidence" value="ECO:0007669"/>
    <property type="project" value="UniProtKB-EC"/>
</dbReference>
<dbReference type="InterPro" id="IPR000073">
    <property type="entry name" value="AB_hydrolase_1"/>
</dbReference>
<evidence type="ECO:0000256" key="1">
    <source>
        <dbReference type="ARBA" id="ARBA00008645"/>
    </source>
</evidence>
<comment type="function">
    <text evidence="5">Demethylates proteins that have been reversibly carboxymethylated.</text>
</comment>
<dbReference type="Pfam" id="PF12697">
    <property type="entry name" value="Abhydrolase_6"/>
    <property type="match status" value="1"/>
</dbReference>
<keyword evidence="2 5" id="KW-0719">Serine esterase</keyword>